<dbReference type="InParanoid" id="A0A3Q7FHC4"/>
<evidence type="ECO:0000313" key="1">
    <source>
        <dbReference type="EnsemblPlants" id="Solyc03g046510.1.1.1"/>
    </source>
</evidence>
<sequence length="76" mass="8303">MSCRLMLRKLGNPVVVHNFQQGNQVADFFCKIGSHLTSTPQSNVLLTPPEAVNDYLKADNEGVLSSNNYLGPLVIS</sequence>
<dbReference type="EnsemblPlants" id="Solyc03g046510.1.1">
    <property type="protein sequence ID" value="Solyc03g046510.1.1.1"/>
    <property type="gene ID" value="Solyc03g046510.1"/>
</dbReference>
<protein>
    <submittedName>
        <fullName evidence="1">Uncharacterized protein</fullName>
    </submittedName>
</protein>
<proteinExistence type="predicted"/>
<organism evidence="1">
    <name type="scientific">Solanum lycopersicum</name>
    <name type="common">Tomato</name>
    <name type="synonym">Lycopersicon esculentum</name>
    <dbReference type="NCBI Taxonomy" id="4081"/>
    <lineage>
        <taxon>Eukaryota</taxon>
        <taxon>Viridiplantae</taxon>
        <taxon>Streptophyta</taxon>
        <taxon>Embryophyta</taxon>
        <taxon>Tracheophyta</taxon>
        <taxon>Spermatophyta</taxon>
        <taxon>Magnoliopsida</taxon>
        <taxon>eudicotyledons</taxon>
        <taxon>Gunneridae</taxon>
        <taxon>Pentapetalae</taxon>
        <taxon>asterids</taxon>
        <taxon>lamiids</taxon>
        <taxon>Solanales</taxon>
        <taxon>Solanaceae</taxon>
        <taxon>Solanoideae</taxon>
        <taxon>Solaneae</taxon>
        <taxon>Solanum</taxon>
        <taxon>Solanum subgen. Lycopersicon</taxon>
    </lineage>
</organism>
<dbReference type="Proteomes" id="UP000004994">
    <property type="component" value="Chromosome 3"/>
</dbReference>
<keyword evidence="2" id="KW-1185">Reference proteome</keyword>
<dbReference type="AlphaFoldDB" id="A0A3Q7FHC4"/>
<reference evidence="1" key="1">
    <citation type="journal article" date="2012" name="Nature">
        <title>The tomato genome sequence provides insights into fleshy fruit evolution.</title>
        <authorList>
            <consortium name="Tomato Genome Consortium"/>
        </authorList>
    </citation>
    <scope>NUCLEOTIDE SEQUENCE [LARGE SCALE GENOMIC DNA]</scope>
    <source>
        <strain evidence="1">cv. Heinz 1706</strain>
    </source>
</reference>
<accession>A0A3Q7FHC4</accession>
<name>A0A3Q7FHC4_SOLLC</name>
<dbReference type="Gramene" id="Solyc03g046510.1.1">
    <property type="protein sequence ID" value="Solyc03g046510.1.1.1"/>
    <property type="gene ID" value="Solyc03g046510.1"/>
</dbReference>
<dbReference type="PaxDb" id="4081-Solyc03g046510.1.1"/>
<reference evidence="1" key="2">
    <citation type="submission" date="2019-01" db="UniProtKB">
        <authorList>
            <consortium name="EnsemblPlants"/>
        </authorList>
    </citation>
    <scope>IDENTIFICATION</scope>
    <source>
        <strain evidence="1">cv. Heinz 1706</strain>
    </source>
</reference>
<evidence type="ECO:0000313" key="2">
    <source>
        <dbReference type="Proteomes" id="UP000004994"/>
    </source>
</evidence>